<dbReference type="GO" id="GO:0016874">
    <property type="term" value="F:ligase activity"/>
    <property type="evidence" value="ECO:0007669"/>
    <property type="project" value="UniProtKB-KW"/>
</dbReference>
<reference evidence="7" key="1">
    <citation type="submission" date="2022-09" db="EMBL/GenBank/DDBJ databases">
        <title>Intensive care unit water sources are persistently colonized with multi-drug resistant bacteria and are the site of extensive horizontal gene transfer of antibiotic resistance genes.</title>
        <authorList>
            <person name="Diorio-Toth L."/>
        </authorList>
    </citation>
    <scope>NUCLEOTIDE SEQUENCE</scope>
    <source>
        <strain evidence="7">GD03832</strain>
    </source>
</reference>
<dbReference type="FunFam" id="3.30.300.30:FF:000008">
    <property type="entry name" value="2,3-dihydroxybenzoate-AMP ligase"/>
    <property type="match status" value="1"/>
</dbReference>
<evidence type="ECO:0000256" key="3">
    <source>
        <dbReference type="ARBA" id="ARBA00022832"/>
    </source>
</evidence>
<organism evidence="7 8">
    <name type="scientific">Comamonas thiooxydans</name>
    <dbReference type="NCBI Taxonomy" id="363952"/>
    <lineage>
        <taxon>Bacteria</taxon>
        <taxon>Pseudomonadati</taxon>
        <taxon>Pseudomonadota</taxon>
        <taxon>Betaproteobacteria</taxon>
        <taxon>Burkholderiales</taxon>
        <taxon>Comamonadaceae</taxon>
        <taxon>Comamonas</taxon>
    </lineage>
</organism>
<evidence type="ECO:0000256" key="1">
    <source>
        <dbReference type="ARBA" id="ARBA00006432"/>
    </source>
</evidence>
<keyword evidence="2 7" id="KW-0436">Ligase</keyword>
<evidence type="ECO:0000256" key="4">
    <source>
        <dbReference type="ARBA" id="ARBA00023098"/>
    </source>
</evidence>
<dbReference type="SUPFAM" id="SSF56801">
    <property type="entry name" value="Acetyl-CoA synthetase-like"/>
    <property type="match status" value="1"/>
</dbReference>
<accession>A0AA42Q0W8</accession>
<dbReference type="NCBIfam" id="NF004674">
    <property type="entry name" value="PRK06018.1"/>
    <property type="match status" value="1"/>
</dbReference>
<comment type="similarity">
    <text evidence="1">Belongs to the ATP-dependent AMP-binding enzyme family.</text>
</comment>
<comment type="caution">
    <text evidence="7">The sequence shown here is derived from an EMBL/GenBank/DDBJ whole genome shotgun (WGS) entry which is preliminary data.</text>
</comment>
<dbReference type="NCBIfam" id="NF005426">
    <property type="entry name" value="PRK07008.1"/>
    <property type="match status" value="1"/>
</dbReference>
<keyword evidence="3" id="KW-0276">Fatty acid metabolism</keyword>
<dbReference type="NCBIfam" id="NF004837">
    <property type="entry name" value="PRK06187.1"/>
    <property type="match status" value="1"/>
</dbReference>
<dbReference type="InterPro" id="IPR042099">
    <property type="entry name" value="ANL_N_sf"/>
</dbReference>
<dbReference type="PANTHER" id="PTHR43859:SF4">
    <property type="entry name" value="BUTANOATE--COA LIGASE AAE1-RELATED"/>
    <property type="match status" value="1"/>
</dbReference>
<dbReference type="AlphaFoldDB" id="A0AA42Q0W8"/>
<dbReference type="PANTHER" id="PTHR43859">
    <property type="entry name" value="ACYL-ACTIVATING ENZYME"/>
    <property type="match status" value="1"/>
</dbReference>
<dbReference type="Pfam" id="PF13193">
    <property type="entry name" value="AMP-binding_C"/>
    <property type="match status" value="1"/>
</dbReference>
<keyword evidence="4" id="KW-0443">Lipid metabolism</keyword>
<name>A0AA42Q0W8_9BURK</name>
<dbReference type="Pfam" id="PF00501">
    <property type="entry name" value="AMP-binding"/>
    <property type="match status" value="1"/>
</dbReference>
<dbReference type="CDD" id="cd12119">
    <property type="entry name" value="ttLC_FACS_AlkK_like"/>
    <property type="match status" value="1"/>
</dbReference>
<evidence type="ECO:0000313" key="7">
    <source>
        <dbReference type="EMBL" id="MDH1335248.1"/>
    </source>
</evidence>
<evidence type="ECO:0000259" key="5">
    <source>
        <dbReference type="Pfam" id="PF00501"/>
    </source>
</evidence>
<sequence>MLGLMQSQPLLISSLIEFAARNHADGEIVSRRVEGDIHRYTYKDLAARSRQLANKLDAMGLAQGDRVASLAWNGYRHMEMYFGVSGSGRVLHTVNPRLHPEQVAWIVNHAEDKVLCFDLTFLPIIQAVHAKCPQVQQWVVLCDADRLPADSGIPGLISYESWIAGQSDQYRWPQFDENTASSMCYTSGTTGNPKAVLYSHRSSTLHAYAAALPDVMCLSARDSVLPVVPMFHVNAWGLPYSAALTGCKMVFPGPALDGKSVYELIESEGVTFAAGVPTVWQMLLGYMKPGGLRFSKLNRTVIGGSACPPAMITAFQDDYGVEVLHAWGMTEMSPLGTLCTLKNKHLELPKEEQMKIRQKQGRAIYGVEMKIVNDAGDEQPWDGKSYGDLLVRGPWIIDSYYKGSGNPLVRGADGHGWFPTGDVATIDPDGYMQITDRSKDVIKSGGEWISSIDIENIAMANPAVAMAACIGMPHPKWDERPIVAVVKKPGAEITREELLKFYEGKTAKWQIPDDVVFVEAIPIGATGKMLKTRLREELKDYKLPSAA</sequence>
<dbReference type="RefSeq" id="WP_280008461.1">
    <property type="nucleotide sequence ID" value="NZ_JAOCEK010000010.1"/>
</dbReference>
<feature type="domain" description="AMP-binding enzyme C-terminal" evidence="6">
    <location>
        <begin position="454"/>
        <end position="528"/>
    </location>
</feature>
<dbReference type="Proteomes" id="UP001161065">
    <property type="component" value="Unassembled WGS sequence"/>
</dbReference>
<dbReference type="EMBL" id="JAOCEK010000010">
    <property type="protein sequence ID" value="MDH1335248.1"/>
    <property type="molecule type" value="Genomic_DNA"/>
</dbReference>
<dbReference type="PROSITE" id="PS00455">
    <property type="entry name" value="AMP_BINDING"/>
    <property type="match status" value="1"/>
</dbReference>
<dbReference type="InterPro" id="IPR000873">
    <property type="entry name" value="AMP-dep_synth/lig_dom"/>
</dbReference>
<evidence type="ECO:0000256" key="2">
    <source>
        <dbReference type="ARBA" id="ARBA00022598"/>
    </source>
</evidence>
<dbReference type="Gene3D" id="3.40.50.12780">
    <property type="entry name" value="N-terminal domain of ligase-like"/>
    <property type="match status" value="1"/>
</dbReference>
<gene>
    <name evidence="7" type="ORF">N5D63_13965</name>
</gene>
<dbReference type="Gene3D" id="3.30.300.30">
    <property type="match status" value="1"/>
</dbReference>
<feature type="domain" description="AMP-dependent synthetase/ligase" evidence="5">
    <location>
        <begin position="19"/>
        <end position="401"/>
    </location>
</feature>
<evidence type="ECO:0000313" key="8">
    <source>
        <dbReference type="Proteomes" id="UP001161065"/>
    </source>
</evidence>
<dbReference type="InterPro" id="IPR045851">
    <property type="entry name" value="AMP-bd_C_sf"/>
</dbReference>
<dbReference type="InterPro" id="IPR020845">
    <property type="entry name" value="AMP-binding_CS"/>
</dbReference>
<dbReference type="InterPro" id="IPR025110">
    <property type="entry name" value="AMP-bd_C"/>
</dbReference>
<evidence type="ECO:0000259" key="6">
    <source>
        <dbReference type="Pfam" id="PF13193"/>
    </source>
</evidence>
<proteinExistence type="inferred from homology"/>
<dbReference type="GO" id="GO:0006631">
    <property type="term" value="P:fatty acid metabolic process"/>
    <property type="evidence" value="ECO:0007669"/>
    <property type="project" value="UniProtKB-KW"/>
</dbReference>
<protein>
    <submittedName>
        <fullName evidence="7">3-(Methylthio)propionyl-CoA ligase</fullName>
    </submittedName>
</protein>